<feature type="region of interest" description="Disordered" evidence="2">
    <location>
        <begin position="113"/>
        <end position="204"/>
    </location>
</feature>
<dbReference type="InterPro" id="IPR025476">
    <property type="entry name" value="Helitron_helicase-like"/>
</dbReference>
<dbReference type="Pfam" id="PF20209">
    <property type="entry name" value="DUF6570"/>
    <property type="match status" value="1"/>
</dbReference>
<organism evidence="5 6">
    <name type="scientific">Mya arenaria</name>
    <name type="common">Soft-shell clam</name>
    <dbReference type="NCBI Taxonomy" id="6604"/>
    <lineage>
        <taxon>Eukaryota</taxon>
        <taxon>Metazoa</taxon>
        <taxon>Spiralia</taxon>
        <taxon>Lophotrochozoa</taxon>
        <taxon>Mollusca</taxon>
        <taxon>Bivalvia</taxon>
        <taxon>Autobranchia</taxon>
        <taxon>Heteroconchia</taxon>
        <taxon>Euheterodonta</taxon>
        <taxon>Imparidentia</taxon>
        <taxon>Neoheterodontei</taxon>
        <taxon>Myida</taxon>
        <taxon>Myoidea</taxon>
        <taxon>Myidae</taxon>
        <taxon>Mya</taxon>
    </lineage>
</organism>
<reference evidence="5" key="1">
    <citation type="submission" date="2022-11" db="EMBL/GenBank/DDBJ databases">
        <title>Centuries of genome instability and evolution in soft-shell clam transmissible cancer (bioRxiv).</title>
        <authorList>
            <person name="Hart S.F.M."/>
            <person name="Yonemitsu M.A."/>
            <person name="Giersch R.M."/>
            <person name="Beal B.F."/>
            <person name="Arriagada G."/>
            <person name="Davis B.W."/>
            <person name="Ostrander E.A."/>
            <person name="Goff S.P."/>
            <person name="Metzger M.J."/>
        </authorList>
    </citation>
    <scope>NUCLEOTIDE SEQUENCE</scope>
    <source>
        <strain evidence="5">MELC-2E11</strain>
        <tissue evidence="5">Siphon/mantle</tissue>
    </source>
</reference>
<feature type="coiled-coil region" evidence="1">
    <location>
        <begin position="10"/>
        <end position="76"/>
    </location>
</feature>
<feature type="compositionally biased region" description="Basic and acidic residues" evidence="2">
    <location>
        <begin position="184"/>
        <end position="199"/>
    </location>
</feature>
<protein>
    <submittedName>
        <fullName evidence="5">Uncharacterized protein</fullName>
    </submittedName>
</protein>
<feature type="compositionally biased region" description="Basic and acidic residues" evidence="2">
    <location>
        <begin position="113"/>
        <end position="176"/>
    </location>
</feature>
<accession>A0ABY7F0Q5</accession>
<evidence type="ECO:0000313" key="6">
    <source>
        <dbReference type="Proteomes" id="UP001164746"/>
    </source>
</evidence>
<dbReference type="Proteomes" id="UP001164746">
    <property type="component" value="Chromosome 9"/>
</dbReference>
<dbReference type="Pfam" id="PF14214">
    <property type="entry name" value="Helitron_like_N"/>
    <property type="match status" value="1"/>
</dbReference>
<name>A0ABY7F0Q5_MYAAR</name>
<sequence>MKGLTNQKRLKTLSENEMCQEKEMNGLTNQNRLKTLSESEMRQEKEMNGLTNQKRLKTLSENEMCQEREMKGLTNQNRLRILSDNELCQEKEMKILADQKRLKTLTENEMFQEKEMKGLADQKRERDVSRKRNERSNKSETVKNIVRERDVSKKRNERSNKSETDKDFEKERDVNRKRSKRHEKYPLESRTVREKETANGKKSRMTTSVQSALINFKRAIKAGAVYECNSCARLMFRRSVITYVNSKYRNKELIENIDSFRKGEATNWICQTCESSLKRGSMPSLCLLNNLSLESVPDELKCITSLELQLVSQMLPFMKVIALHTGAQHKLSGQVVLVPADLSKVATSLPRNTASAQIVTLALELRVSDKHPYHQQIIRPAYVNSNWEEDSTENSSELWSAATGNLQNDKQVDRNHGGAAEDTECQSHRNECEASDTHEGQKPSHNNEVTDSEDEVDCDNPIEIQEELLNKASLNAVTCIQSVNGPEVQTAHVKNIAPAEGQTPTSYFKQPELGGPYLKKYFNQRLTNKDPRKRSASKQHFIDNQKNNTRRYKCRTVFRSIKSVRATPQYWQQMQLDMLAKLRQLGLYTFFLTGSAAEFHWTEVIQVVAKQYGTSLSDEEIENMDWNTKRSWLQRNPVSVARQIDYIFEQLFGKVILSGCHPIGCILDKNRNAGERNTAFSLRNSCKGCKLDTNSDEECIKFIDTYITCEIPDPEEDQELYSLVQRQCHHHTRTCKKNKNKTCRFSYPKTPSPETCIARVPEGENSDTLKEEARLVLQKVHQLITSPESEFDGMSTLDVILQMAGVSSNEYVSALQVAQRRTVLKRSPQEIMVNNYNKDILRALRANMDIQFITNIWACIAYLTS</sequence>
<feature type="compositionally biased region" description="Basic and acidic residues" evidence="2">
    <location>
        <begin position="425"/>
        <end position="442"/>
    </location>
</feature>
<gene>
    <name evidence="5" type="ORF">MAR_005868</name>
</gene>
<keyword evidence="1" id="KW-0175">Coiled coil</keyword>
<feature type="region of interest" description="Disordered" evidence="2">
    <location>
        <begin position="405"/>
        <end position="456"/>
    </location>
</feature>
<evidence type="ECO:0000256" key="2">
    <source>
        <dbReference type="SAM" id="MobiDB-lite"/>
    </source>
</evidence>
<evidence type="ECO:0000259" key="4">
    <source>
        <dbReference type="Pfam" id="PF20209"/>
    </source>
</evidence>
<evidence type="ECO:0000313" key="5">
    <source>
        <dbReference type="EMBL" id="WAR15763.1"/>
    </source>
</evidence>
<feature type="domain" description="Helitron helicase-like" evidence="3">
    <location>
        <begin position="532"/>
        <end position="656"/>
    </location>
</feature>
<proteinExistence type="predicted"/>
<feature type="domain" description="DUF6570" evidence="4">
    <location>
        <begin position="279"/>
        <end position="359"/>
    </location>
</feature>
<keyword evidence="6" id="KW-1185">Reference proteome</keyword>
<evidence type="ECO:0000256" key="1">
    <source>
        <dbReference type="SAM" id="Coils"/>
    </source>
</evidence>
<dbReference type="InterPro" id="IPR046700">
    <property type="entry name" value="DUF6570"/>
</dbReference>
<dbReference type="EMBL" id="CP111020">
    <property type="protein sequence ID" value="WAR15763.1"/>
    <property type="molecule type" value="Genomic_DNA"/>
</dbReference>
<evidence type="ECO:0000259" key="3">
    <source>
        <dbReference type="Pfam" id="PF14214"/>
    </source>
</evidence>